<evidence type="ECO:0000313" key="3">
    <source>
        <dbReference type="WBParaSite" id="HPBE_0001031601-mRNA-1"/>
    </source>
</evidence>
<dbReference type="EMBL" id="UZAH01026722">
    <property type="protein sequence ID" value="VDO84595.1"/>
    <property type="molecule type" value="Genomic_DNA"/>
</dbReference>
<proteinExistence type="predicted"/>
<sequence length="191" mass="21882">MQGAHLFDLPPELIVRILKETVSRYLNALIEKHRGALAKQSIYMAIFKQMRISDELAEELARRLSALKSSVFRLSFVRCHLSAKAFIALISALKPQQLTIEFDLAFDGISSRVLCDHVSFREDWYNGKRSIQDYHLSISERIVPERLFHGLTTRRRSIIAWELRNFNSVLHVSIIGPGVSIAKVFNLLECS</sequence>
<reference evidence="3" key="2">
    <citation type="submission" date="2019-09" db="UniProtKB">
        <authorList>
            <consortium name="WormBaseParasite"/>
        </authorList>
    </citation>
    <scope>IDENTIFICATION</scope>
</reference>
<organism evidence="2 3">
    <name type="scientific">Heligmosomoides polygyrus</name>
    <name type="common">Parasitic roundworm</name>
    <dbReference type="NCBI Taxonomy" id="6339"/>
    <lineage>
        <taxon>Eukaryota</taxon>
        <taxon>Metazoa</taxon>
        <taxon>Ecdysozoa</taxon>
        <taxon>Nematoda</taxon>
        <taxon>Chromadorea</taxon>
        <taxon>Rhabditida</taxon>
        <taxon>Rhabditina</taxon>
        <taxon>Rhabditomorpha</taxon>
        <taxon>Strongyloidea</taxon>
        <taxon>Heligmosomidae</taxon>
        <taxon>Heligmosomoides</taxon>
    </lineage>
</organism>
<evidence type="ECO:0000313" key="1">
    <source>
        <dbReference type="EMBL" id="VDO84595.1"/>
    </source>
</evidence>
<reference evidence="1 2" key="1">
    <citation type="submission" date="2018-11" db="EMBL/GenBank/DDBJ databases">
        <authorList>
            <consortium name="Pathogen Informatics"/>
        </authorList>
    </citation>
    <scope>NUCLEOTIDE SEQUENCE [LARGE SCALE GENOMIC DNA]</scope>
</reference>
<accession>A0A183FR77</accession>
<protein>
    <submittedName>
        <fullName evidence="3">F-box domain-containing protein</fullName>
    </submittedName>
</protein>
<dbReference type="AlphaFoldDB" id="A0A183FR77"/>
<dbReference type="Proteomes" id="UP000050761">
    <property type="component" value="Unassembled WGS sequence"/>
</dbReference>
<dbReference type="OrthoDB" id="5777631at2759"/>
<keyword evidence="2" id="KW-1185">Reference proteome</keyword>
<evidence type="ECO:0000313" key="2">
    <source>
        <dbReference type="Proteomes" id="UP000050761"/>
    </source>
</evidence>
<accession>A0A3P8CIF8</accession>
<dbReference type="WBParaSite" id="HPBE_0001031601-mRNA-1">
    <property type="protein sequence ID" value="HPBE_0001031601-mRNA-1"/>
    <property type="gene ID" value="HPBE_0001031601"/>
</dbReference>
<name>A0A183FR77_HELPZ</name>
<gene>
    <name evidence="1" type="ORF">HPBE_LOCUS10317</name>
</gene>